<dbReference type="PANTHER" id="PTHR43047">
    <property type="entry name" value="TWO-COMPONENT HISTIDINE PROTEIN KINASE"/>
    <property type="match status" value="1"/>
</dbReference>
<dbReference type="InterPro" id="IPR003018">
    <property type="entry name" value="GAF"/>
</dbReference>
<keyword evidence="17" id="KW-1185">Reference proteome</keyword>
<evidence type="ECO:0000256" key="1">
    <source>
        <dbReference type="ARBA" id="ARBA00000085"/>
    </source>
</evidence>
<dbReference type="InterPro" id="IPR004358">
    <property type="entry name" value="Sig_transdc_His_kin-like_C"/>
</dbReference>
<protein>
    <recommendedName>
        <fullName evidence="3">histidine kinase</fullName>
        <ecNumber evidence="3">2.7.13.3</ecNumber>
    </recommendedName>
</protein>
<keyword evidence="4 12" id="KW-0597">Phosphoprotein</keyword>
<evidence type="ECO:0000256" key="12">
    <source>
        <dbReference type="PROSITE-ProRule" id="PRU00169"/>
    </source>
</evidence>
<dbReference type="FunFam" id="1.10.287.130:FF:000038">
    <property type="entry name" value="Sensory transduction histidine kinase"/>
    <property type="match status" value="1"/>
</dbReference>
<dbReference type="CDD" id="cd00130">
    <property type="entry name" value="PAS"/>
    <property type="match status" value="1"/>
</dbReference>
<dbReference type="InterPro" id="IPR036097">
    <property type="entry name" value="HisK_dim/P_sf"/>
</dbReference>
<name>A0A9X0UF23_9PROT</name>
<dbReference type="InterPro" id="IPR029016">
    <property type="entry name" value="GAF-like_dom_sf"/>
</dbReference>
<accession>A0A9X0UF23</accession>
<dbReference type="PROSITE" id="PS50112">
    <property type="entry name" value="PAS"/>
    <property type="match status" value="1"/>
</dbReference>
<dbReference type="Pfam" id="PF00512">
    <property type="entry name" value="HisKA"/>
    <property type="match status" value="1"/>
</dbReference>
<keyword evidence="10" id="KW-0472">Membrane</keyword>
<dbReference type="Pfam" id="PF02518">
    <property type="entry name" value="HATPase_c"/>
    <property type="match status" value="1"/>
</dbReference>
<dbReference type="GO" id="GO:0005886">
    <property type="term" value="C:plasma membrane"/>
    <property type="evidence" value="ECO:0007669"/>
    <property type="project" value="TreeGrafter"/>
</dbReference>
<dbReference type="InterPro" id="IPR035965">
    <property type="entry name" value="PAS-like_dom_sf"/>
</dbReference>
<dbReference type="SMART" id="SM00388">
    <property type="entry name" value="HisKA"/>
    <property type="match status" value="1"/>
</dbReference>
<evidence type="ECO:0000256" key="10">
    <source>
        <dbReference type="ARBA" id="ARBA00023136"/>
    </source>
</evidence>
<dbReference type="Pfam" id="PF01590">
    <property type="entry name" value="GAF"/>
    <property type="match status" value="1"/>
</dbReference>
<evidence type="ECO:0000256" key="8">
    <source>
        <dbReference type="ARBA" id="ARBA00022840"/>
    </source>
</evidence>
<dbReference type="FunFam" id="3.30.565.10:FF:000010">
    <property type="entry name" value="Sensor histidine kinase RcsC"/>
    <property type="match status" value="1"/>
</dbReference>
<dbReference type="GO" id="GO:0006355">
    <property type="term" value="P:regulation of DNA-templated transcription"/>
    <property type="evidence" value="ECO:0007669"/>
    <property type="project" value="InterPro"/>
</dbReference>
<dbReference type="Proteomes" id="UP000600101">
    <property type="component" value="Unassembled WGS sequence"/>
</dbReference>
<dbReference type="InterPro" id="IPR003661">
    <property type="entry name" value="HisK_dim/P_dom"/>
</dbReference>
<dbReference type="Gene3D" id="1.10.287.130">
    <property type="match status" value="1"/>
</dbReference>
<comment type="catalytic activity">
    <reaction evidence="1">
        <text>ATP + protein L-histidine = ADP + protein N-phospho-L-histidine.</text>
        <dbReference type="EC" id="2.7.13.3"/>
    </reaction>
</comment>
<dbReference type="GO" id="GO:0005524">
    <property type="term" value="F:ATP binding"/>
    <property type="evidence" value="ECO:0007669"/>
    <property type="project" value="UniProtKB-KW"/>
</dbReference>
<dbReference type="Pfam" id="PF00072">
    <property type="entry name" value="Response_reg"/>
    <property type="match status" value="2"/>
</dbReference>
<evidence type="ECO:0000313" key="16">
    <source>
        <dbReference type="EMBL" id="MBC4018489.1"/>
    </source>
</evidence>
<evidence type="ECO:0000256" key="9">
    <source>
        <dbReference type="ARBA" id="ARBA00023012"/>
    </source>
</evidence>
<dbReference type="InterPro" id="IPR005467">
    <property type="entry name" value="His_kinase_dom"/>
</dbReference>
<dbReference type="RefSeq" id="WP_186773241.1">
    <property type="nucleotide sequence ID" value="NZ_JACOMF010000058.1"/>
</dbReference>
<evidence type="ECO:0000256" key="11">
    <source>
        <dbReference type="ARBA" id="ARBA00023306"/>
    </source>
</evidence>
<dbReference type="SMART" id="SM00065">
    <property type="entry name" value="GAF"/>
    <property type="match status" value="2"/>
</dbReference>
<dbReference type="InterPro" id="IPR003594">
    <property type="entry name" value="HATPase_dom"/>
</dbReference>
<evidence type="ECO:0000259" key="13">
    <source>
        <dbReference type="PROSITE" id="PS50109"/>
    </source>
</evidence>
<dbReference type="SUPFAM" id="SSF55874">
    <property type="entry name" value="ATPase domain of HSP90 chaperone/DNA topoisomerase II/histidine kinase"/>
    <property type="match status" value="1"/>
</dbReference>
<dbReference type="Gene3D" id="3.30.450.20">
    <property type="entry name" value="PAS domain"/>
    <property type="match status" value="1"/>
</dbReference>
<dbReference type="AlphaFoldDB" id="A0A9X0UF23"/>
<dbReference type="GO" id="GO:0000155">
    <property type="term" value="F:phosphorelay sensor kinase activity"/>
    <property type="evidence" value="ECO:0007669"/>
    <property type="project" value="InterPro"/>
</dbReference>
<dbReference type="EC" id="2.7.13.3" evidence="3"/>
<dbReference type="InterPro" id="IPR036890">
    <property type="entry name" value="HATPase_C_sf"/>
</dbReference>
<keyword evidence="5" id="KW-0808">Transferase</keyword>
<dbReference type="SUPFAM" id="SSF55781">
    <property type="entry name" value="GAF domain-like"/>
    <property type="match status" value="2"/>
</dbReference>
<dbReference type="CDD" id="cd17574">
    <property type="entry name" value="REC_OmpR"/>
    <property type="match status" value="1"/>
</dbReference>
<comment type="subcellular location">
    <subcellularLocation>
        <location evidence="2">Membrane</location>
    </subcellularLocation>
</comment>
<evidence type="ECO:0000259" key="14">
    <source>
        <dbReference type="PROSITE" id="PS50110"/>
    </source>
</evidence>
<evidence type="ECO:0000256" key="7">
    <source>
        <dbReference type="ARBA" id="ARBA00022777"/>
    </source>
</evidence>
<feature type="domain" description="Response regulatory" evidence="14">
    <location>
        <begin position="876"/>
        <end position="995"/>
    </location>
</feature>
<comment type="caution">
    <text evidence="12">Lacks conserved residue(s) required for the propagation of feature annotation.</text>
</comment>
<evidence type="ECO:0000256" key="6">
    <source>
        <dbReference type="ARBA" id="ARBA00022741"/>
    </source>
</evidence>
<evidence type="ECO:0000256" key="3">
    <source>
        <dbReference type="ARBA" id="ARBA00012438"/>
    </source>
</evidence>
<dbReference type="InterPro" id="IPR011006">
    <property type="entry name" value="CheY-like_superfamily"/>
</dbReference>
<keyword evidence="7" id="KW-0418">Kinase</keyword>
<gene>
    <name evidence="16" type="ORF">H7965_24750</name>
</gene>
<feature type="domain" description="Response regulatory" evidence="14">
    <location>
        <begin position="755"/>
        <end position="868"/>
    </location>
</feature>
<dbReference type="Gene3D" id="3.30.565.10">
    <property type="entry name" value="Histidine kinase-like ATPase, C-terminal domain"/>
    <property type="match status" value="1"/>
</dbReference>
<keyword evidence="8" id="KW-0067">ATP-binding</keyword>
<evidence type="ECO:0000256" key="4">
    <source>
        <dbReference type="ARBA" id="ARBA00022553"/>
    </source>
</evidence>
<evidence type="ECO:0000313" key="17">
    <source>
        <dbReference type="Proteomes" id="UP000600101"/>
    </source>
</evidence>
<dbReference type="InterPro" id="IPR013767">
    <property type="entry name" value="PAS_fold"/>
</dbReference>
<evidence type="ECO:0000256" key="2">
    <source>
        <dbReference type="ARBA" id="ARBA00004370"/>
    </source>
</evidence>
<dbReference type="InterPro" id="IPR001789">
    <property type="entry name" value="Sig_transdc_resp-reg_receiver"/>
</dbReference>
<keyword evidence="11" id="KW-0131">Cell cycle</keyword>
<proteinExistence type="predicted"/>
<dbReference type="Gene3D" id="3.40.50.2300">
    <property type="match status" value="2"/>
</dbReference>
<dbReference type="CDD" id="cd16922">
    <property type="entry name" value="HATPase_EvgS-ArcB-TorS-like"/>
    <property type="match status" value="1"/>
</dbReference>
<dbReference type="SMART" id="SM00448">
    <property type="entry name" value="REC"/>
    <property type="match status" value="2"/>
</dbReference>
<reference evidence="16" key="1">
    <citation type="submission" date="2020-08" db="EMBL/GenBank/DDBJ databases">
        <authorList>
            <person name="Hu Y."/>
            <person name="Nguyen S.V."/>
            <person name="Li F."/>
            <person name="Fanning S."/>
        </authorList>
    </citation>
    <scope>NUCLEOTIDE SEQUENCE</scope>
    <source>
        <strain evidence="16">SYSU D8009</strain>
    </source>
</reference>
<feature type="domain" description="PAS" evidence="15">
    <location>
        <begin position="183"/>
        <end position="258"/>
    </location>
</feature>
<dbReference type="GO" id="GO:0009927">
    <property type="term" value="F:histidine phosphotransfer kinase activity"/>
    <property type="evidence" value="ECO:0007669"/>
    <property type="project" value="TreeGrafter"/>
</dbReference>
<dbReference type="Gene3D" id="3.30.450.40">
    <property type="match status" value="2"/>
</dbReference>
<dbReference type="Pfam" id="PF00989">
    <property type="entry name" value="PAS"/>
    <property type="match status" value="1"/>
</dbReference>
<keyword evidence="9" id="KW-0902">Two-component regulatory system</keyword>
<comment type="caution">
    <text evidence="16">The sequence shown here is derived from an EMBL/GenBank/DDBJ whole genome shotgun (WGS) entry which is preliminary data.</text>
</comment>
<evidence type="ECO:0000256" key="5">
    <source>
        <dbReference type="ARBA" id="ARBA00022679"/>
    </source>
</evidence>
<dbReference type="SUPFAM" id="SSF55785">
    <property type="entry name" value="PYP-like sensor domain (PAS domain)"/>
    <property type="match status" value="1"/>
</dbReference>
<dbReference type="InterPro" id="IPR000014">
    <property type="entry name" value="PAS"/>
</dbReference>
<dbReference type="PROSITE" id="PS50109">
    <property type="entry name" value="HIS_KIN"/>
    <property type="match status" value="1"/>
</dbReference>
<dbReference type="EMBL" id="JACOMF010000058">
    <property type="protein sequence ID" value="MBC4018489.1"/>
    <property type="molecule type" value="Genomic_DNA"/>
</dbReference>
<keyword evidence="6" id="KW-0547">Nucleotide-binding</keyword>
<feature type="modified residue" description="4-aspartylphosphate" evidence="12">
    <location>
        <position position="804"/>
    </location>
</feature>
<evidence type="ECO:0000259" key="15">
    <source>
        <dbReference type="PROSITE" id="PS50112"/>
    </source>
</evidence>
<dbReference type="CDD" id="cd00082">
    <property type="entry name" value="HisKA"/>
    <property type="match status" value="1"/>
</dbReference>
<dbReference type="Pfam" id="PF13185">
    <property type="entry name" value="GAF_2"/>
    <property type="match status" value="1"/>
</dbReference>
<dbReference type="SMART" id="SM00091">
    <property type="entry name" value="PAS"/>
    <property type="match status" value="1"/>
</dbReference>
<dbReference type="PRINTS" id="PR00344">
    <property type="entry name" value="BCTRLSENSOR"/>
</dbReference>
<dbReference type="PANTHER" id="PTHR43047:SF72">
    <property type="entry name" value="OSMOSENSING HISTIDINE PROTEIN KINASE SLN1"/>
    <property type="match status" value="1"/>
</dbReference>
<dbReference type="PROSITE" id="PS50110">
    <property type="entry name" value="RESPONSE_REGULATORY"/>
    <property type="match status" value="2"/>
</dbReference>
<dbReference type="SUPFAM" id="SSF52172">
    <property type="entry name" value="CheY-like"/>
    <property type="match status" value="2"/>
</dbReference>
<sequence length="1011" mass="109344">MSKTPVDTGAILNPRRLGTLSATGLLDSPAEEAFDRFTRLARAVLDAPLALVSLVDDRRQFFKSAQGLPEPWASCRETPLSHSFCKLVVVNREPLVVSDARTDPRVRDNGAVADLGVIAYLGVPLLLNTEVLGSFCVVDTKPREWMPREVSMVRDLAAAVEAEIALRAATERATRLAQAADQERREKITLLDSIGDGVYGVDAEGRCTFVNRAALEMLDYACDCVLGHDMHALIHHTRPDGSPYPKDECPMLRSVRDGQAVRLENEVLWRRDGTPFAAEYSSFPILNGGAVVGSVLTFSDTTRRQDAHKRLSVQYAASRALAEATDVQDALPRALAAIGTGLGWEVGVFWAAEASGEALRCVATWSSPTVCAEEFLRAAEALSFARGEGLPGRAWMSAEPLVVSDLLEDAGFVRRKTAVDAGLHAAFVFPAVAEAEVIGVVEFFMRAPLRTDPSLLLSVATLGGMLGQCLRRKRAEEALSAAKKAAEEANQSKSQFIANMSHELRTPLSAVIGYSEMLEEEVADMAGGAVLLGDLRKIESNARHLLSLINDVLDLSKIEAGKMEVQLEDFDACHLVEEVAATVQALVEKKGNRLELAVGPDLGAMHSDPVKLRQCLINLLSNAAKFTEDGQVTLAGRRWRDDSGVEWVEFRVADTGIGMTPEQLGRLFLRFTQADASTTRRFGGTGLGLAITKAFCALLGGDVAADSEPGQGTIFAVRLPADLRKIRTPDDDPVVAAREGTSERKEYQEDGAAGLVLVVDDDPATRDLLARFLQREGFAVRCAADGAAGLAMARELRPTAVLLDVMMPRMDGWAVLSALKADPELAEVPVVMVTIVQERGLAFSLGASDYLTKPVRWERLKEVLGRYRPQPTSPSAALVVETDPQGRGELRRLLEAEGWAVAEAVDSSTALHLLDTSDPHLPGLLLVSVQPPGDDAFALIQELQRRPQWQAIPIIALTGGDVAPEEIERLRGQVRRILPAEAEPPVELAEELRRIAVARRGAAALAKLTQS</sequence>
<feature type="domain" description="Histidine kinase" evidence="13">
    <location>
        <begin position="499"/>
        <end position="723"/>
    </location>
</feature>
<dbReference type="SMART" id="SM00387">
    <property type="entry name" value="HATPase_c"/>
    <property type="match status" value="1"/>
</dbReference>
<organism evidence="16 17">
    <name type="scientific">Siccirubricoccus deserti</name>
    <dbReference type="NCBI Taxonomy" id="2013562"/>
    <lineage>
        <taxon>Bacteria</taxon>
        <taxon>Pseudomonadati</taxon>
        <taxon>Pseudomonadota</taxon>
        <taxon>Alphaproteobacteria</taxon>
        <taxon>Acetobacterales</taxon>
        <taxon>Roseomonadaceae</taxon>
        <taxon>Siccirubricoccus</taxon>
    </lineage>
</organism>
<dbReference type="NCBIfam" id="TIGR00229">
    <property type="entry name" value="sensory_box"/>
    <property type="match status" value="1"/>
</dbReference>
<dbReference type="SUPFAM" id="SSF47384">
    <property type="entry name" value="Homodimeric domain of signal transducing histidine kinase"/>
    <property type="match status" value="1"/>
</dbReference>